<dbReference type="Proteomes" id="UP000272015">
    <property type="component" value="Unassembled WGS sequence"/>
</dbReference>
<sequence length="124" mass="13389">MTAKQWSSDWMRAALGLCVLRTLAAGPTYGYAIAAALEESGFGQVKGGTLYPLLTRFETAGWIAVDWRVGAGGPERKYLSLTDAGRREFEAQTIAWRDFTGTVFAHLDSIDLPSTAAPKGTDES</sequence>
<evidence type="ECO:0000259" key="1">
    <source>
        <dbReference type="Pfam" id="PF03551"/>
    </source>
</evidence>
<dbReference type="AlphaFoldDB" id="A0A3A5MCP0"/>
<gene>
    <name evidence="2" type="ORF">D6T64_12415</name>
</gene>
<evidence type="ECO:0000313" key="2">
    <source>
        <dbReference type="EMBL" id="RJT87900.1"/>
    </source>
</evidence>
<proteinExistence type="predicted"/>
<dbReference type="Pfam" id="PF03551">
    <property type="entry name" value="PadR"/>
    <property type="match status" value="1"/>
</dbReference>
<protein>
    <submittedName>
        <fullName evidence="2">PadR family transcriptional regulator</fullName>
    </submittedName>
</protein>
<dbReference type="InterPro" id="IPR036390">
    <property type="entry name" value="WH_DNA-bd_sf"/>
</dbReference>
<dbReference type="OrthoDB" id="122286at2"/>
<dbReference type="RefSeq" id="WP_119974995.1">
    <property type="nucleotide sequence ID" value="NZ_JBHSQA010000006.1"/>
</dbReference>
<organism evidence="2 3">
    <name type="scientific">Cryobacterium melibiosiphilum</name>
    <dbReference type="NCBI Taxonomy" id="995039"/>
    <lineage>
        <taxon>Bacteria</taxon>
        <taxon>Bacillati</taxon>
        <taxon>Actinomycetota</taxon>
        <taxon>Actinomycetes</taxon>
        <taxon>Micrococcales</taxon>
        <taxon>Microbacteriaceae</taxon>
        <taxon>Cryobacterium</taxon>
    </lineage>
</organism>
<dbReference type="EMBL" id="QZVS01000086">
    <property type="protein sequence ID" value="RJT87900.1"/>
    <property type="molecule type" value="Genomic_DNA"/>
</dbReference>
<comment type="caution">
    <text evidence="2">The sequence shown here is derived from an EMBL/GenBank/DDBJ whole genome shotgun (WGS) entry which is preliminary data.</text>
</comment>
<feature type="domain" description="Transcription regulator PadR N-terminal" evidence="1">
    <location>
        <begin position="19"/>
        <end position="90"/>
    </location>
</feature>
<dbReference type="InterPro" id="IPR052509">
    <property type="entry name" value="Metal_resp_DNA-bind_regulator"/>
</dbReference>
<dbReference type="InterPro" id="IPR036388">
    <property type="entry name" value="WH-like_DNA-bd_sf"/>
</dbReference>
<dbReference type="Gene3D" id="1.10.10.10">
    <property type="entry name" value="Winged helix-like DNA-binding domain superfamily/Winged helix DNA-binding domain"/>
    <property type="match status" value="1"/>
</dbReference>
<evidence type="ECO:0000313" key="3">
    <source>
        <dbReference type="Proteomes" id="UP000272015"/>
    </source>
</evidence>
<dbReference type="InterPro" id="IPR005149">
    <property type="entry name" value="Tscrpt_reg_PadR_N"/>
</dbReference>
<name>A0A3A5MCP0_9MICO</name>
<dbReference type="PANTHER" id="PTHR33169">
    <property type="entry name" value="PADR-FAMILY TRANSCRIPTIONAL REGULATOR"/>
    <property type="match status" value="1"/>
</dbReference>
<dbReference type="SUPFAM" id="SSF46785">
    <property type="entry name" value="Winged helix' DNA-binding domain"/>
    <property type="match status" value="1"/>
</dbReference>
<reference evidence="2 3" key="1">
    <citation type="submission" date="2018-09" db="EMBL/GenBank/DDBJ databases">
        <title>Novel species of Cryobacterium.</title>
        <authorList>
            <person name="Liu Q."/>
            <person name="Xin Y.-H."/>
        </authorList>
    </citation>
    <scope>NUCLEOTIDE SEQUENCE [LARGE SCALE GENOMIC DNA]</scope>
    <source>
        <strain evidence="2 3">Hh39</strain>
    </source>
</reference>
<dbReference type="PANTHER" id="PTHR33169:SF14">
    <property type="entry name" value="TRANSCRIPTIONAL REGULATOR RV3488"/>
    <property type="match status" value="1"/>
</dbReference>
<keyword evidence="3" id="KW-1185">Reference proteome</keyword>
<accession>A0A3A5MCP0</accession>